<dbReference type="Pfam" id="PF00066">
    <property type="entry name" value="Notch"/>
    <property type="match status" value="1"/>
</dbReference>
<evidence type="ECO:0000256" key="6">
    <source>
        <dbReference type="ARBA" id="ARBA00023180"/>
    </source>
</evidence>
<accession>A0A448XPX4</accession>
<feature type="domain" description="LNR" evidence="8">
    <location>
        <begin position="27"/>
        <end position="65"/>
    </location>
</feature>
<reference evidence="9" key="1">
    <citation type="submission" date="2018-11" db="EMBL/GenBank/DDBJ databases">
        <authorList>
            <consortium name="Pathogen Informatics"/>
        </authorList>
    </citation>
    <scope>NUCLEOTIDE SEQUENCE</scope>
</reference>
<keyword evidence="1" id="KW-0812">Transmembrane</keyword>
<evidence type="ECO:0000256" key="4">
    <source>
        <dbReference type="ARBA" id="ARBA00023136"/>
    </source>
</evidence>
<proteinExistence type="predicted"/>
<evidence type="ECO:0000259" key="8">
    <source>
        <dbReference type="SMART" id="SM00004"/>
    </source>
</evidence>
<sequence>MTSGCLSGPQLERLCPAQKVWTSCRGASQAEARPTSADCGALFSDGVCHEACNQPRCHFDGLDCLPDRDEAMGWHDNWDTNRRLGRRHERPDAGELSVEAFVSGSGRIDCLYSNGKMCRKRVGDSLHRNVTTKTALRMEEVRFCQKVLGWLIARQLWTIRDRHD</sequence>
<dbReference type="EMBL" id="CAAALY010271570">
    <property type="protein sequence ID" value="VEL41901.1"/>
    <property type="molecule type" value="Genomic_DNA"/>
</dbReference>
<dbReference type="InterPro" id="IPR000800">
    <property type="entry name" value="Notch_dom"/>
</dbReference>
<dbReference type="Gene3D" id="4.10.470.20">
    <property type="match status" value="1"/>
</dbReference>
<evidence type="ECO:0000256" key="1">
    <source>
        <dbReference type="ARBA" id="ARBA00022692"/>
    </source>
</evidence>
<comment type="caution">
    <text evidence="9">The sequence shown here is derived from an EMBL/GenBank/DDBJ whole genome shotgun (WGS) entry which is preliminary data.</text>
</comment>
<evidence type="ECO:0000256" key="7">
    <source>
        <dbReference type="ARBA" id="ARBA00046288"/>
    </source>
</evidence>
<keyword evidence="4" id="KW-0472">Membrane</keyword>
<dbReference type="AlphaFoldDB" id="A0A448XPX4"/>
<evidence type="ECO:0000256" key="3">
    <source>
        <dbReference type="ARBA" id="ARBA00022989"/>
    </source>
</evidence>
<keyword evidence="5" id="KW-1015">Disulfide bond</keyword>
<evidence type="ECO:0000313" key="10">
    <source>
        <dbReference type="Proteomes" id="UP000784294"/>
    </source>
</evidence>
<organism evidence="9 10">
    <name type="scientific">Protopolystoma xenopodis</name>
    <dbReference type="NCBI Taxonomy" id="117903"/>
    <lineage>
        <taxon>Eukaryota</taxon>
        <taxon>Metazoa</taxon>
        <taxon>Spiralia</taxon>
        <taxon>Lophotrochozoa</taxon>
        <taxon>Platyhelminthes</taxon>
        <taxon>Monogenea</taxon>
        <taxon>Polyopisthocotylea</taxon>
        <taxon>Polystomatidea</taxon>
        <taxon>Polystomatidae</taxon>
        <taxon>Protopolystoma</taxon>
    </lineage>
</organism>
<dbReference type="Proteomes" id="UP000784294">
    <property type="component" value="Unassembled WGS sequence"/>
</dbReference>
<gene>
    <name evidence="9" type="ORF">PXEA_LOCUS35341</name>
</gene>
<evidence type="ECO:0000256" key="5">
    <source>
        <dbReference type="ARBA" id="ARBA00023157"/>
    </source>
</evidence>
<keyword evidence="2" id="KW-0677">Repeat</keyword>
<dbReference type="InterPro" id="IPR035993">
    <property type="entry name" value="Notch-like_dom_sf"/>
</dbReference>
<comment type="subcellular location">
    <subcellularLocation>
        <location evidence="7">Endomembrane system</location>
        <topology evidence="7">Single-pass type I membrane protein</topology>
    </subcellularLocation>
</comment>
<dbReference type="GO" id="GO:0012505">
    <property type="term" value="C:endomembrane system"/>
    <property type="evidence" value="ECO:0007669"/>
    <property type="project" value="UniProtKB-SubCell"/>
</dbReference>
<keyword evidence="10" id="KW-1185">Reference proteome</keyword>
<name>A0A448XPX4_9PLAT</name>
<evidence type="ECO:0000256" key="2">
    <source>
        <dbReference type="ARBA" id="ARBA00022737"/>
    </source>
</evidence>
<evidence type="ECO:0000313" key="9">
    <source>
        <dbReference type="EMBL" id="VEL41901.1"/>
    </source>
</evidence>
<dbReference type="SMART" id="SM00004">
    <property type="entry name" value="NL"/>
    <property type="match status" value="1"/>
</dbReference>
<protein>
    <recommendedName>
        <fullName evidence="8">LNR domain-containing protein</fullName>
    </recommendedName>
</protein>
<dbReference type="SUPFAM" id="SSF90193">
    <property type="entry name" value="Notch domain"/>
    <property type="match status" value="1"/>
</dbReference>
<keyword evidence="3" id="KW-1133">Transmembrane helix</keyword>
<keyword evidence="6" id="KW-0325">Glycoprotein</keyword>